<reference evidence="8 9" key="1">
    <citation type="journal article" date="2015" name="Genome Announc.">
        <title>Expanding the biotechnology potential of lactobacilli through comparative genomics of 213 strains and associated genera.</title>
        <authorList>
            <person name="Sun Z."/>
            <person name="Harris H.M."/>
            <person name="McCann A."/>
            <person name="Guo C."/>
            <person name="Argimon S."/>
            <person name="Zhang W."/>
            <person name="Yang X."/>
            <person name="Jeffery I.B."/>
            <person name="Cooney J.C."/>
            <person name="Kagawa T.F."/>
            <person name="Liu W."/>
            <person name="Song Y."/>
            <person name="Salvetti E."/>
            <person name="Wrobel A."/>
            <person name="Rasinkangas P."/>
            <person name="Parkhill J."/>
            <person name="Rea M.C."/>
            <person name="O'Sullivan O."/>
            <person name="Ritari J."/>
            <person name="Douillard F.P."/>
            <person name="Paul Ross R."/>
            <person name="Yang R."/>
            <person name="Briner A.E."/>
            <person name="Felis G.E."/>
            <person name="de Vos W.M."/>
            <person name="Barrangou R."/>
            <person name="Klaenhammer T.R."/>
            <person name="Caufield P.W."/>
            <person name="Cui Y."/>
            <person name="Zhang H."/>
            <person name="O'Toole P.W."/>
        </authorList>
    </citation>
    <scope>NUCLEOTIDE SEQUENCE [LARGE SCALE GENOMIC DNA]</scope>
    <source>
        <strain evidence="8 9">DSM 20719</strain>
    </source>
</reference>
<evidence type="ECO:0000313" key="9">
    <source>
        <dbReference type="Proteomes" id="UP000050823"/>
    </source>
</evidence>
<evidence type="ECO:0000256" key="4">
    <source>
        <dbReference type="ARBA" id="ARBA00022679"/>
    </source>
</evidence>
<feature type="binding site" evidence="7">
    <location>
        <position position="70"/>
    </location>
    <ligand>
        <name>S-adenosyl-L-methionine</name>
        <dbReference type="ChEBI" id="CHEBI:59789"/>
    </ligand>
</feature>
<dbReference type="GO" id="GO:0006298">
    <property type="term" value="P:mismatch repair"/>
    <property type="evidence" value="ECO:0007669"/>
    <property type="project" value="TreeGrafter"/>
</dbReference>
<feature type="binding site" evidence="7">
    <location>
        <position position="17"/>
    </location>
    <ligand>
        <name>S-adenosyl-L-methionine</name>
        <dbReference type="ChEBI" id="CHEBI:59789"/>
    </ligand>
</feature>
<dbReference type="RefSeq" id="WP_057907596.1">
    <property type="nucleotide sequence ID" value="NZ_AYZB01000003.1"/>
</dbReference>
<accession>A0AA89KY97</accession>
<dbReference type="GO" id="GO:0043565">
    <property type="term" value="F:sequence-specific DNA binding"/>
    <property type="evidence" value="ECO:0007669"/>
    <property type="project" value="TreeGrafter"/>
</dbReference>
<dbReference type="InterPro" id="IPR012327">
    <property type="entry name" value="MeTrfase_D12"/>
</dbReference>
<comment type="similarity">
    <text evidence="1">Belongs to the N(4)/N(6)-methyltransferase family.</text>
</comment>
<dbReference type="GO" id="GO:0032259">
    <property type="term" value="P:methylation"/>
    <property type="evidence" value="ECO:0007669"/>
    <property type="project" value="UniProtKB-KW"/>
</dbReference>
<dbReference type="InterPro" id="IPR023095">
    <property type="entry name" value="Ade_MeTrfase_dom_2"/>
</dbReference>
<dbReference type="PIRSF" id="PIRSF000398">
    <property type="entry name" value="M_m6A_EcoRV"/>
    <property type="match status" value="1"/>
</dbReference>
<keyword evidence="5" id="KW-0949">S-adenosyl-L-methionine</keyword>
<dbReference type="InterPro" id="IPR012263">
    <property type="entry name" value="M_m6A_EcoRV"/>
</dbReference>
<dbReference type="InterPro" id="IPR002052">
    <property type="entry name" value="DNA_methylase_N6_adenine_CS"/>
</dbReference>
<protein>
    <recommendedName>
        <fullName evidence="2">site-specific DNA-methyltransferase (adenine-specific)</fullName>
        <ecNumber evidence="2">2.1.1.72</ecNumber>
    </recommendedName>
</protein>
<comment type="caution">
    <text evidence="8">The sequence shown here is derived from an EMBL/GenBank/DDBJ whole genome shotgun (WGS) entry which is preliminary data.</text>
</comment>
<evidence type="ECO:0000256" key="3">
    <source>
        <dbReference type="ARBA" id="ARBA00022603"/>
    </source>
</evidence>
<gene>
    <name evidence="8" type="ORF">FC90_GL000686</name>
</gene>
<dbReference type="InterPro" id="IPR029063">
    <property type="entry name" value="SAM-dependent_MTases_sf"/>
</dbReference>
<name>A0AA89KY97_9LACO</name>
<dbReference type="Proteomes" id="UP000050823">
    <property type="component" value="Unassembled WGS sequence"/>
</dbReference>
<dbReference type="PRINTS" id="PR00505">
    <property type="entry name" value="D12N6MTFRASE"/>
</dbReference>
<evidence type="ECO:0000256" key="2">
    <source>
        <dbReference type="ARBA" id="ARBA00011900"/>
    </source>
</evidence>
<keyword evidence="4" id="KW-0808">Transferase</keyword>
<dbReference type="GO" id="GO:0009007">
    <property type="term" value="F:site-specific DNA-methyltransferase (adenine-specific) activity"/>
    <property type="evidence" value="ECO:0007669"/>
    <property type="project" value="UniProtKB-EC"/>
</dbReference>
<feature type="binding site" evidence="7">
    <location>
        <position position="199"/>
    </location>
    <ligand>
        <name>S-adenosyl-L-methionine</name>
        <dbReference type="ChEBI" id="CHEBI:59789"/>
    </ligand>
</feature>
<evidence type="ECO:0000256" key="7">
    <source>
        <dbReference type="PIRSR" id="PIRSR000398-1"/>
    </source>
</evidence>
<evidence type="ECO:0000256" key="6">
    <source>
        <dbReference type="ARBA" id="ARBA00047942"/>
    </source>
</evidence>
<keyword evidence="3" id="KW-0489">Methyltransferase</keyword>
<dbReference type="PROSITE" id="PS00092">
    <property type="entry name" value="N6_MTASE"/>
    <property type="match status" value="1"/>
</dbReference>
<dbReference type="EC" id="2.1.1.72" evidence="2"/>
<evidence type="ECO:0000256" key="1">
    <source>
        <dbReference type="ARBA" id="ARBA00006594"/>
    </source>
</evidence>
<dbReference type="SUPFAM" id="SSF53335">
    <property type="entry name" value="S-adenosyl-L-methionine-dependent methyltransferases"/>
    <property type="match status" value="1"/>
</dbReference>
<dbReference type="EMBL" id="AYZB01000003">
    <property type="protein sequence ID" value="KRM24209.1"/>
    <property type="molecule type" value="Genomic_DNA"/>
</dbReference>
<sequence>MNKIKKLPQLFKWVGNKHRFADEIISYMPDDIQNYYEPFLGSGAVLGHLAYYSSNVYEFNKHFESLNGSDIMTPVVDIFNIVKNSPDLLVDRYAYWSDLAKDDRKIAYQKAIDSYNNTGNPLDFFYVSRSAYSAIIRFRKDDGFMSTPIGPHTPISTGTLSQRVDIWHDILTDVNTNFRQESFEESFLRAREGDLIYCDPPYTHSQTILYGAQAFLLEDLWDKIEDAKARNVRVMVSLNSLSKDGEVVEPPRGLFERDIVIDVGKSMIDRLQNGGRSKQYKSVNDKLLLTW</sequence>
<dbReference type="Pfam" id="PF02086">
    <property type="entry name" value="MethyltransfD12"/>
    <property type="match status" value="1"/>
</dbReference>
<dbReference type="Gene3D" id="3.40.50.150">
    <property type="entry name" value="Vaccinia Virus protein VP39"/>
    <property type="match status" value="1"/>
</dbReference>
<dbReference type="AlphaFoldDB" id="A0AA89KY97"/>
<dbReference type="GO" id="GO:1904047">
    <property type="term" value="F:S-adenosyl-L-methionine binding"/>
    <property type="evidence" value="ECO:0007669"/>
    <property type="project" value="TreeGrafter"/>
</dbReference>
<dbReference type="GO" id="GO:0009307">
    <property type="term" value="P:DNA restriction-modification system"/>
    <property type="evidence" value="ECO:0007669"/>
    <property type="project" value="InterPro"/>
</dbReference>
<proteinExistence type="inferred from homology"/>
<feature type="binding site" evidence="7">
    <location>
        <position position="13"/>
    </location>
    <ligand>
        <name>S-adenosyl-L-methionine</name>
        <dbReference type="ChEBI" id="CHEBI:59789"/>
    </ligand>
</feature>
<evidence type="ECO:0000256" key="5">
    <source>
        <dbReference type="ARBA" id="ARBA00022691"/>
    </source>
</evidence>
<comment type="catalytic activity">
    <reaction evidence="6">
        <text>a 2'-deoxyadenosine in DNA + S-adenosyl-L-methionine = an N(6)-methyl-2'-deoxyadenosine in DNA + S-adenosyl-L-homocysteine + H(+)</text>
        <dbReference type="Rhea" id="RHEA:15197"/>
        <dbReference type="Rhea" id="RHEA-COMP:12418"/>
        <dbReference type="Rhea" id="RHEA-COMP:12419"/>
        <dbReference type="ChEBI" id="CHEBI:15378"/>
        <dbReference type="ChEBI" id="CHEBI:57856"/>
        <dbReference type="ChEBI" id="CHEBI:59789"/>
        <dbReference type="ChEBI" id="CHEBI:90615"/>
        <dbReference type="ChEBI" id="CHEBI:90616"/>
        <dbReference type="EC" id="2.1.1.72"/>
    </reaction>
</comment>
<dbReference type="Gene3D" id="1.10.1020.10">
    <property type="entry name" value="Adenine-specific Methyltransferase, Domain 2"/>
    <property type="match status" value="1"/>
</dbReference>
<evidence type="ECO:0000313" key="8">
    <source>
        <dbReference type="EMBL" id="KRM24209.1"/>
    </source>
</evidence>
<organism evidence="8 9">
    <name type="scientific">Latilactobacillus graminis DSM 20719</name>
    <dbReference type="NCBI Taxonomy" id="1423752"/>
    <lineage>
        <taxon>Bacteria</taxon>
        <taxon>Bacillati</taxon>
        <taxon>Bacillota</taxon>
        <taxon>Bacilli</taxon>
        <taxon>Lactobacillales</taxon>
        <taxon>Lactobacillaceae</taxon>
        <taxon>Latilactobacillus</taxon>
    </lineage>
</organism>
<dbReference type="PANTHER" id="PTHR30481:SF3">
    <property type="entry name" value="DNA ADENINE METHYLASE"/>
    <property type="match status" value="1"/>
</dbReference>
<dbReference type="PANTHER" id="PTHR30481">
    <property type="entry name" value="DNA ADENINE METHYLASE"/>
    <property type="match status" value="1"/>
</dbReference>